<evidence type="ECO:0000313" key="2">
    <source>
        <dbReference type="EMBL" id="CAA3005984.1"/>
    </source>
</evidence>
<dbReference type="Pfam" id="PF05918">
    <property type="entry name" value="API5"/>
    <property type="match status" value="1"/>
</dbReference>
<name>A0A8S0TJJ9_OLEEU</name>
<gene>
    <name evidence="2" type="ORF">OLEA9_A102178</name>
</gene>
<keyword evidence="3" id="KW-1185">Reference proteome</keyword>
<feature type="region of interest" description="Disordered" evidence="1">
    <location>
        <begin position="70"/>
        <end position="102"/>
    </location>
</feature>
<dbReference type="Gramene" id="OE9A102178T1">
    <property type="protein sequence ID" value="OE9A102178C1"/>
    <property type="gene ID" value="OE9A102178"/>
</dbReference>
<reference evidence="2 3" key="1">
    <citation type="submission" date="2019-12" db="EMBL/GenBank/DDBJ databases">
        <authorList>
            <person name="Alioto T."/>
            <person name="Alioto T."/>
            <person name="Gomez Garrido J."/>
        </authorList>
    </citation>
    <scope>NUCLEOTIDE SEQUENCE [LARGE SCALE GENOMIC DNA]</scope>
</reference>
<accession>A0A8S0TJJ9</accession>
<dbReference type="EMBL" id="CACTIH010007254">
    <property type="protein sequence ID" value="CAA3005984.1"/>
    <property type="molecule type" value="Genomic_DNA"/>
</dbReference>
<feature type="compositionally biased region" description="Low complexity" evidence="1">
    <location>
        <begin position="70"/>
        <end position="93"/>
    </location>
</feature>
<dbReference type="InterPro" id="IPR008383">
    <property type="entry name" value="API5"/>
</dbReference>
<dbReference type="AlphaFoldDB" id="A0A8S0TJJ9"/>
<feature type="region of interest" description="Disordered" evidence="1">
    <location>
        <begin position="115"/>
        <end position="141"/>
    </location>
</feature>
<evidence type="ECO:0000256" key="1">
    <source>
        <dbReference type="SAM" id="MobiDB-lite"/>
    </source>
</evidence>
<organism evidence="2 3">
    <name type="scientific">Olea europaea subsp. europaea</name>
    <dbReference type="NCBI Taxonomy" id="158383"/>
    <lineage>
        <taxon>Eukaryota</taxon>
        <taxon>Viridiplantae</taxon>
        <taxon>Streptophyta</taxon>
        <taxon>Embryophyta</taxon>
        <taxon>Tracheophyta</taxon>
        <taxon>Spermatophyta</taxon>
        <taxon>Magnoliopsida</taxon>
        <taxon>eudicotyledons</taxon>
        <taxon>Gunneridae</taxon>
        <taxon>Pentapetalae</taxon>
        <taxon>asterids</taxon>
        <taxon>lamiids</taxon>
        <taxon>Lamiales</taxon>
        <taxon>Oleaceae</taxon>
        <taxon>Oleeae</taxon>
        <taxon>Olea</taxon>
    </lineage>
</organism>
<evidence type="ECO:0000313" key="3">
    <source>
        <dbReference type="Proteomes" id="UP000594638"/>
    </source>
</evidence>
<sequence length="141" mass="15157">MAEHNKAMAAAKTEKEKYVIVGFVPKEAECYNWSSNLQQYIGDGPAIAYKSSVIYWGSEITLLWEERTKASTPSSTAAAGKKRNAAANGSNRNSAKRGRGMGGLQNLLNKAFEGLNGGRAGGRGGARGGEWRGRGRGRSYR</sequence>
<feature type="compositionally biased region" description="Gly residues" evidence="1">
    <location>
        <begin position="115"/>
        <end position="128"/>
    </location>
</feature>
<protein>
    <submittedName>
        <fullName evidence="2">Uncharacterized protein</fullName>
    </submittedName>
</protein>
<comment type="caution">
    <text evidence="2">The sequence shown here is derived from an EMBL/GenBank/DDBJ whole genome shotgun (WGS) entry which is preliminary data.</text>
</comment>
<dbReference type="Proteomes" id="UP000594638">
    <property type="component" value="Unassembled WGS sequence"/>
</dbReference>
<proteinExistence type="predicted"/>